<protein>
    <submittedName>
        <fullName evidence="1">Uncharacterized protein</fullName>
    </submittedName>
</protein>
<dbReference type="AlphaFoldDB" id="A0AAW2VZ14"/>
<gene>
    <name evidence="1" type="ORF">Slati_2700900</name>
</gene>
<accession>A0AAW2VZ14</accession>
<dbReference type="EMBL" id="JACGWN010000009">
    <property type="protein sequence ID" value="KAL0433666.1"/>
    <property type="molecule type" value="Genomic_DNA"/>
</dbReference>
<proteinExistence type="predicted"/>
<sequence>MIEGSSIRDHGVMMLSLVKKLKDLQADFEDEETYNMNGLEESLYELINMLVYYEATVEKSIPSVLVGEASTSKRRAKLPDARRGRRMRRLLLLLNTSSAPIKPLGRGKEKRKRVRQSRILNPTCNCYF</sequence>
<reference evidence="1" key="1">
    <citation type="submission" date="2020-06" db="EMBL/GenBank/DDBJ databases">
        <authorList>
            <person name="Li T."/>
            <person name="Hu X."/>
            <person name="Zhang T."/>
            <person name="Song X."/>
            <person name="Zhang H."/>
            <person name="Dai N."/>
            <person name="Sheng W."/>
            <person name="Hou X."/>
            <person name="Wei L."/>
        </authorList>
    </citation>
    <scope>NUCLEOTIDE SEQUENCE</scope>
    <source>
        <strain evidence="1">KEN1</strain>
        <tissue evidence="1">Leaf</tissue>
    </source>
</reference>
<reference evidence="1" key="2">
    <citation type="journal article" date="2024" name="Plant">
        <title>Genomic evolution and insights into agronomic trait innovations of Sesamum species.</title>
        <authorList>
            <person name="Miao H."/>
            <person name="Wang L."/>
            <person name="Qu L."/>
            <person name="Liu H."/>
            <person name="Sun Y."/>
            <person name="Le M."/>
            <person name="Wang Q."/>
            <person name="Wei S."/>
            <person name="Zheng Y."/>
            <person name="Lin W."/>
            <person name="Duan Y."/>
            <person name="Cao H."/>
            <person name="Xiong S."/>
            <person name="Wang X."/>
            <person name="Wei L."/>
            <person name="Li C."/>
            <person name="Ma Q."/>
            <person name="Ju M."/>
            <person name="Zhao R."/>
            <person name="Li G."/>
            <person name="Mu C."/>
            <person name="Tian Q."/>
            <person name="Mei H."/>
            <person name="Zhang T."/>
            <person name="Gao T."/>
            <person name="Zhang H."/>
        </authorList>
    </citation>
    <scope>NUCLEOTIDE SEQUENCE</scope>
    <source>
        <strain evidence="1">KEN1</strain>
    </source>
</reference>
<name>A0AAW2VZ14_9LAMI</name>
<organism evidence="1">
    <name type="scientific">Sesamum latifolium</name>
    <dbReference type="NCBI Taxonomy" id="2727402"/>
    <lineage>
        <taxon>Eukaryota</taxon>
        <taxon>Viridiplantae</taxon>
        <taxon>Streptophyta</taxon>
        <taxon>Embryophyta</taxon>
        <taxon>Tracheophyta</taxon>
        <taxon>Spermatophyta</taxon>
        <taxon>Magnoliopsida</taxon>
        <taxon>eudicotyledons</taxon>
        <taxon>Gunneridae</taxon>
        <taxon>Pentapetalae</taxon>
        <taxon>asterids</taxon>
        <taxon>lamiids</taxon>
        <taxon>Lamiales</taxon>
        <taxon>Pedaliaceae</taxon>
        <taxon>Sesamum</taxon>
    </lineage>
</organism>
<evidence type="ECO:0000313" key="1">
    <source>
        <dbReference type="EMBL" id="KAL0433666.1"/>
    </source>
</evidence>
<comment type="caution">
    <text evidence="1">The sequence shown here is derived from an EMBL/GenBank/DDBJ whole genome shotgun (WGS) entry which is preliminary data.</text>
</comment>